<dbReference type="SUPFAM" id="SSF55961">
    <property type="entry name" value="Bet v1-like"/>
    <property type="match status" value="1"/>
</dbReference>
<evidence type="ECO:0000256" key="1">
    <source>
        <dbReference type="ARBA" id="ARBA00006817"/>
    </source>
</evidence>
<organism evidence="3 4">
    <name type="scientific">Caulobacter rhizosphaerae</name>
    <dbReference type="NCBI Taxonomy" id="2010972"/>
    <lineage>
        <taxon>Bacteria</taxon>
        <taxon>Pseudomonadati</taxon>
        <taxon>Pseudomonadota</taxon>
        <taxon>Alphaproteobacteria</taxon>
        <taxon>Caulobacterales</taxon>
        <taxon>Caulobacteraceae</taxon>
        <taxon>Caulobacter</taxon>
    </lineage>
</organism>
<dbReference type="Gene3D" id="3.30.530.20">
    <property type="match status" value="1"/>
</dbReference>
<dbReference type="InterPro" id="IPR013538">
    <property type="entry name" value="ASHA1/2-like_C"/>
</dbReference>
<dbReference type="RefSeq" id="WP_310031564.1">
    <property type="nucleotide sequence ID" value="NZ_JAVDRL010000006.1"/>
</dbReference>
<dbReference type="CDD" id="cd08898">
    <property type="entry name" value="SRPBCC_CalC_Aha1-like_5"/>
    <property type="match status" value="1"/>
</dbReference>
<dbReference type="EMBL" id="JAVDRL010000006">
    <property type="protein sequence ID" value="MDR6531558.1"/>
    <property type="molecule type" value="Genomic_DNA"/>
</dbReference>
<evidence type="ECO:0000313" key="4">
    <source>
        <dbReference type="Proteomes" id="UP001262754"/>
    </source>
</evidence>
<evidence type="ECO:0000313" key="3">
    <source>
        <dbReference type="EMBL" id="MDR6531558.1"/>
    </source>
</evidence>
<dbReference type="Pfam" id="PF08327">
    <property type="entry name" value="AHSA1"/>
    <property type="match status" value="1"/>
</dbReference>
<dbReference type="InterPro" id="IPR023393">
    <property type="entry name" value="START-like_dom_sf"/>
</dbReference>
<protein>
    <submittedName>
        <fullName evidence="3">Uncharacterized protein YndB with AHSA1/START domain</fullName>
    </submittedName>
</protein>
<keyword evidence="4" id="KW-1185">Reference proteome</keyword>
<sequence>MSDRIEKTIDLNAPIERVWRAVSDHKEFGAWFKVDLEAPFAVGQEARGQITHPGYEHVTWKAKVTAIEPPRRLAFTWHPYGVDPDIDYDQEEPTLVEFLLAPNGAGTRLTVVESGFDKVPARRREEAFRMNDGGWTQQVQNIKAHVES</sequence>
<proteinExistence type="inferred from homology"/>
<dbReference type="Proteomes" id="UP001262754">
    <property type="component" value="Unassembled WGS sequence"/>
</dbReference>
<reference evidence="3 4" key="1">
    <citation type="submission" date="2023-07" db="EMBL/GenBank/DDBJ databases">
        <title>Sorghum-associated microbial communities from plants grown in Nebraska, USA.</title>
        <authorList>
            <person name="Schachtman D."/>
        </authorList>
    </citation>
    <scope>NUCLEOTIDE SEQUENCE [LARGE SCALE GENOMIC DNA]</scope>
    <source>
        <strain evidence="3 4">DS2154</strain>
    </source>
</reference>
<name>A0ABU1MZE6_9CAUL</name>
<comment type="caution">
    <text evidence="3">The sequence shown here is derived from an EMBL/GenBank/DDBJ whole genome shotgun (WGS) entry which is preliminary data.</text>
</comment>
<accession>A0ABU1MZE6</accession>
<evidence type="ECO:0000259" key="2">
    <source>
        <dbReference type="Pfam" id="PF08327"/>
    </source>
</evidence>
<gene>
    <name evidence="3" type="ORF">J2800_002305</name>
</gene>
<feature type="domain" description="Activator of Hsp90 ATPase homologue 1/2-like C-terminal" evidence="2">
    <location>
        <begin position="12"/>
        <end position="147"/>
    </location>
</feature>
<comment type="similarity">
    <text evidence="1">Belongs to the AHA1 family.</text>
</comment>